<keyword evidence="3" id="KW-1185">Reference proteome</keyword>
<comment type="caution">
    <text evidence="2">The sequence shown here is derived from an EMBL/GenBank/DDBJ whole genome shotgun (WGS) entry which is preliminary data.</text>
</comment>
<sequence length="108" mass="11800">MNQRSTRRSLAPLPNSHQRKINMSNAIQNPQTHATILPSTTANETSTQPVIPSTLPSTDSQGHSNPQQSSENPDGNPKKRGLDSNDPDHPQGATETDNRQRLDLPSLE</sequence>
<feature type="region of interest" description="Disordered" evidence="1">
    <location>
        <begin position="1"/>
        <end position="108"/>
    </location>
</feature>
<feature type="compositionally biased region" description="Basic and acidic residues" evidence="1">
    <location>
        <begin position="76"/>
        <end position="89"/>
    </location>
</feature>
<organism evidence="2 3">
    <name type="scientific">Puccinia graminis f. sp. tritici</name>
    <dbReference type="NCBI Taxonomy" id="56615"/>
    <lineage>
        <taxon>Eukaryota</taxon>
        <taxon>Fungi</taxon>
        <taxon>Dikarya</taxon>
        <taxon>Basidiomycota</taxon>
        <taxon>Pucciniomycotina</taxon>
        <taxon>Pucciniomycetes</taxon>
        <taxon>Pucciniales</taxon>
        <taxon>Pucciniaceae</taxon>
        <taxon>Puccinia</taxon>
    </lineage>
</organism>
<protein>
    <submittedName>
        <fullName evidence="2">Uncharacterized protein</fullName>
    </submittedName>
</protein>
<dbReference type="Proteomes" id="UP000324748">
    <property type="component" value="Unassembled WGS sequence"/>
</dbReference>
<dbReference type="EMBL" id="VSWC01000001">
    <property type="protein sequence ID" value="KAA1119362.1"/>
    <property type="molecule type" value="Genomic_DNA"/>
</dbReference>
<reference evidence="2 3" key="1">
    <citation type="submission" date="2019-05" db="EMBL/GenBank/DDBJ databases">
        <title>Emergence of the Ug99 lineage of the wheat stem rust pathogen through somatic hybridization.</title>
        <authorList>
            <person name="Li F."/>
            <person name="Upadhyaya N.M."/>
            <person name="Sperschneider J."/>
            <person name="Matny O."/>
            <person name="Nguyen-Phuc H."/>
            <person name="Mago R."/>
            <person name="Raley C."/>
            <person name="Miller M.E."/>
            <person name="Silverstein K.A.T."/>
            <person name="Henningsen E."/>
            <person name="Hirsch C.D."/>
            <person name="Visser B."/>
            <person name="Pretorius Z.A."/>
            <person name="Steffenson B.J."/>
            <person name="Schwessinger B."/>
            <person name="Dodds P.N."/>
            <person name="Figueroa M."/>
        </authorList>
    </citation>
    <scope>NUCLEOTIDE SEQUENCE [LARGE SCALE GENOMIC DNA]</scope>
    <source>
        <strain evidence="2">21-0</strain>
    </source>
</reference>
<gene>
    <name evidence="2" type="ORF">PGT21_023353</name>
</gene>
<evidence type="ECO:0000313" key="3">
    <source>
        <dbReference type="Proteomes" id="UP000324748"/>
    </source>
</evidence>
<proteinExistence type="predicted"/>
<evidence type="ECO:0000256" key="1">
    <source>
        <dbReference type="SAM" id="MobiDB-lite"/>
    </source>
</evidence>
<name>A0A5B0R1C0_PUCGR</name>
<feature type="compositionally biased region" description="Polar residues" evidence="1">
    <location>
        <begin position="21"/>
        <end position="73"/>
    </location>
</feature>
<evidence type="ECO:0000313" key="2">
    <source>
        <dbReference type="EMBL" id="KAA1119362.1"/>
    </source>
</evidence>
<dbReference type="AlphaFoldDB" id="A0A5B0R1C0"/>
<accession>A0A5B0R1C0</accession>